<keyword evidence="1" id="KW-0479">Metal-binding</keyword>
<name>A0ABQ5S8S2_9CHLO</name>
<feature type="domain" description="CCHC-type" evidence="7">
    <location>
        <begin position="164"/>
        <end position="180"/>
    </location>
</feature>
<dbReference type="Gene3D" id="4.10.60.10">
    <property type="entry name" value="Zinc finger, CCHC-type"/>
    <property type="match status" value="1"/>
</dbReference>
<evidence type="ECO:0000256" key="2">
    <source>
        <dbReference type="ARBA" id="ARBA00022771"/>
    </source>
</evidence>
<dbReference type="InterPro" id="IPR001878">
    <property type="entry name" value="Znf_CCHC"/>
</dbReference>
<accession>A0ABQ5S8S2</accession>
<reference evidence="8 9" key="1">
    <citation type="journal article" date="2023" name="IScience">
        <title>Expanded male sex-determining region conserved during the evolution of homothallism in the green alga Volvox.</title>
        <authorList>
            <person name="Yamamoto K."/>
            <person name="Matsuzaki R."/>
            <person name="Mahakham W."/>
            <person name="Heman W."/>
            <person name="Sekimoto H."/>
            <person name="Kawachi M."/>
            <person name="Minakuchi Y."/>
            <person name="Toyoda A."/>
            <person name="Nozaki H."/>
        </authorList>
    </citation>
    <scope>NUCLEOTIDE SEQUENCE [LARGE SCALE GENOMIC DNA]</scope>
    <source>
        <strain evidence="8 9">NIES-4468</strain>
    </source>
</reference>
<dbReference type="PANTHER" id="PTHR48153">
    <property type="entry name" value="UFM1-SPECIFIC PROTEASE 2"/>
    <property type="match status" value="1"/>
</dbReference>
<feature type="region of interest" description="Disordered" evidence="6">
    <location>
        <begin position="441"/>
        <end position="488"/>
    </location>
</feature>
<evidence type="ECO:0000256" key="4">
    <source>
        <dbReference type="ARBA" id="ARBA00022833"/>
    </source>
</evidence>
<evidence type="ECO:0000313" key="9">
    <source>
        <dbReference type="Proteomes" id="UP001165090"/>
    </source>
</evidence>
<organism evidence="8 9">
    <name type="scientific">Volvox africanus</name>
    <dbReference type="NCBI Taxonomy" id="51714"/>
    <lineage>
        <taxon>Eukaryota</taxon>
        <taxon>Viridiplantae</taxon>
        <taxon>Chlorophyta</taxon>
        <taxon>core chlorophytes</taxon>
        <taxon>Chlorophyceae</taxon>
        <taxon>CS clade</taxon>
        <taxon>Chlamydomonadales</taxon>
        <taxon>Volvocaceae</taxon>
        <taxon>Volvox</taxon>
    </lineage>
</organism>
<sequence length="750" mass="77895">MLTNADMEGPAANGFARAPGATYSSGPTSSTAPPLTAKASPCLPSVICPYGCGQWIPVSELDSHELAHQMASPAQGPAGTATAAAAAAASGRVQRSAAGEEEDWMEMGFDDTDYSYGEDALGDAVAAAVAAEEAAAAARREELDFEALRARYGFSNKAPQRSGRCFTCGQEGHWSIECPNRPGRALPTATTVNGTAATATAVTRFSTLPAELTRQQRPDPQTRRADGGGGAMRLVHVLKSCLEAAAPPPPSRGGVTTLSYQAFLCGPLQHFSATALDRGWGCGWRNIQMLSSALLVRDKTLRTAMYGGAGYVPDIPSLQAWLESAWAAGFDRLGCESLGGRIQGERKWIGATEAAALLRSFGVRAQIVDFEGSGSEGPLIPGSMVYDPDGATLHLAVECDMCGTCPIRGVRHHSLTRGNFDLCAECRAGGRPEVAAAAPYEETGAPPAPPGGGAGGADGADGLDSLRSNSRGPRPPPPPPSPPSRGQNLHQALVDWVWRYFSGEHQPTRHMCEFKHQSHHQQHQPSMAGSGPPLPAPSPAQWPQSGMGRDMAVGLNAGAVAGGSAAVATGAAALAPWPVATAFSSFPSSSVGVPPPLQPPPPPPLRSSPVTITGMPPLYFQHEGHSRTIIGIERRVDRVLTATATATSTSPAIATATATATTNATSTSTNTFPPSNTTITTATTTTNTTTITTTTLLVLDPGAPSTKLESALAQRRGWQRLVRRGVHTLTRPQYQLMYVDVPAGTGGAGS</sequence>
<feature type="compositionally biased region" description="Pro residues" evidence="6">
    <location>
        <begin position="473"/>
        <end position="483"/>
    </location>
</feature>
<evidence type="ECO:0000256" key="5">
    <source>
        <dbReference type="PROSITE-ProRule" id="PRU00047"/>
    </source>
</evidence>
<feature type="region of interest" description="Disordered" evidence="6">
    <location>
        <begin position="588"/>
        <end position="608"/>
    </location>
</feature>
<dbReference type="InterPro" id="IPR043145">
    <property type="entry name" value="Znf_ZZ_sf"/>
</dbReference>
<dbReference type="SMART" id="SM00291">
    <property type="entry name" value="ZnF_ZZ"/>
    <property type="match status" value="1"/>
</dbReference>
<dbReference type="Pfam" id="PF00098">
    <property type="entry name" value="zf-CCHC"/>
    <property type="match status" value="1"/>
</dbReference>
<feature type="region of interest" description="Disordered" evidence="6">
    <location>
        <begin position="513"/>
        <end position="549"/>
    </location>
</feature>
<dbReference type="SUPFAM" id="SSF57756">
    <property type="entry name" value="Retrovirus zinc finger-like domains"/>
    <property type="match status" value="1"/>
</dbReference>
<evidence type="ECO:0000256" key="3">
    <source>
        <dbReference type="ARBA" id="ARBA00022801"/>
    </source>
</evidence>
<evidence type="ECO:0000313" key="8">
    <source>
        <dbReference type="EMBL" id="GLI65824.1"/>
    </source>
</evidence>
<dbReference type="SUPFAM" id="SSF57850">
    <property type="entry name" value="RING/U-box"/>
    <property type="match status" value="1"/>
</dbReference>
<gene>
    <name evidence="8" type="ORF">VaNZ11_009453</name>
</gene>
<dbReference type="PANTHER" id="PTHR48153:SF4">
    <property type="entry name" value="UBIQUITIN CARBOXYL-TERMINAL HYDROLASE MUG105"/>
    <property type="match status" value="1"/>
</dbReference>
<feature type="compositionally biased region" description="Pro residues" evidence="6">
    <location>
        <begin position="593"/>
        <end position="606"/>
    </location>
</feature>
<dbReference type="Pfam" id="PF07910">
    <property type="entry name" value="Peptidase_C78"/>
    <property type="match status" value="1"/>
</dbReference>
<dbReference type="Gene3D" id="3.30.60.90">
    <property type="match status" value="1"/>
</dbReference>
<evidence type="ECO:0000256" key="6">
    <source>
        <dbReference type="SAM" id="MobiDB-lite"/>
    </source>
</evidence>
<dbReference type="InterPro" id="IPR012462">
    <property type="entry name" value="UFSP1/2_DUB_cat"/>
</dbReference>
<proteinExistence type="predicted"/>
<keyword evidence="4" id="KW-0862">Zinc</keyword>
<protein>
    <recommendedName>
        <fullName evidence="7">CCHC-type domain-containing protein</fullName>
    </recommendedName>
</protein>
<keyword evidence="2 5" id="KW-0863">Zinc-finger</keyword>
<dbReference type="SMART" id="SM00343">
    <property type="entry name" value="ZnF_C2HC"/>
    <property type="match status" value="1"/>
</dbReference>
<evidence type="ECO:0000256" key="1">
    <source>
        <dbReference type="ARBA" id="ARBA00022723"/>
    </source>
</evidence>
<dbReference type="Gene3D" id="3.90.70.130">
    <property type="match status" value="1"/>
</dbReference>
<dbReference type="InterPro" id="IPR036875">
    <property type="entry name" value="Znf_CCHC_sf"/>
</dbReference>
<dbReference type="Pfam" id="PF00569">
    <property type="entry name" value="ZZ"/>
    <property type="match status" value="1"/>
</dbReference>
<keyword evidence="3" id="KW-0378">Hydrolase</keyword>
<dbReference type="Proteomes" id="UP001165090">
    <property type="component" value="Unassembled WGS sequence"/>
</dbReference>
<evidence type="ECO:0000259" key="7">
    <source>
        <dbReference type="PROSITE" id="PS50158"/>
    </source>
</evidence>
<dbReference type="PROSITE" id="PS50158">
    <property type="entry name" value="ZF_CCHC"/>
    <property type="match status" value="1"/>
</dbReference>
<comment type="caution">
    <text evidence="8">The sequence shown here is derived from an EMBL/GenBank/DDBJ whole genome shotgun (WGS) entry which is preliminary data.</text>
</comment>
<keyword evidence="9" id="KW-1185">Reference proteome</keyword>
<dbReference type="InterPro" id="IPR000433">
    <property type="entry name" value="Znf_ZZ"/>
</dbReference>
<feature type="non-terminal residue" evidence="8">
    <location>
        <position position="750"/>
    </location>
</feature>
<dbReference type="EMBL" id="BSDZ01000026">
    <property type="protein sequence ID" value="GLI65824.1"/>
    <property type="molecule type" value="Genomic_DNA"/>
</dbReference>